<keyword evidence="1" id="KW-0812">Transmembrane</keyword>
<dbReference type="InParanoid" id="D6U527"/>
<gene>
    <name evidence="2" type="ORF">Krac_2340</name>
</gene>
<dbReference type="InterPro" id="IPR029058">
    <property type="entry name" value="AB_hydrolase_fold"/>
</dbReference>
<sequence>MKSFLKKLQAQYRRNCHLTSLAGCVLGVVFLLTGTGILYQALASARDRRRYAAPGKFVGVGGHRLHVLCSGEESPTVILDAGLSGSLLDWSLIQPEVSTFARICSYDRASCGWRDEGCLNNFHIYFVLSKRALAHMCQRSFGEQTLFPGLC</sequence>
<dbReference type="Proteomes" id="UP000004508">
    <property type="component" value="Unassembled WGS sequence"/>
</dbReference>
<dbReference type="SUPFAM" id="SSF53474">
    <property type="entry name" value="alpha/beta-Hydrolases"/>
    <property type="match status" value="1"/>
</dbReference>
<proteinExistence type="predicted"/>
<protein>
    <submittedName>
        <fullName evidence="2">Uncharacterized protein</fullName>
    </submittedName>
</protein>
<accession>D6U527</accession>
<name>D6U527_KTERA</name>
<keyword evidence="3" id="KW-1185">Reference proteome</keyword>
<evidence type="ECO:0000313" key="3">
    <source>
        <dbReference type="Proteomes" id="UP000004508"/>
    </source>
</evidence>
<evidence type="ECO:0000313" key="2">
    <source>
        <dbReference type="EMBL" id="EFH81607.1"/>
    </source>
</evidence>
<feature type="transmembrane region" description="Helical" evidence="1">
    <location>
        <begin position="21"/>
        <end position="42"/>
    </location>
</feature>
<evidence type="ECO:0000256" key="1">
    <source>
        <dbReference type="SAM" id="Phobius"/>
    </source>
</evidence>
<organism evidence="2 3">
    <name type="scientific">Ktedonobacter racemifer DSM 44963</name>
    <dbReference type="NCBI Taxonomy" id="485913"/>
    <lineage>
        <taxon>Bacteria</taxon>
        <taxon>Bacillati</taxon>
        <taxon>Chloroflexota</taxon>
        <taxon>Ktedonobacteria</taxon>
        <taxon>Ktedonobacterales</taxon>
        <taxon>Ktedonobacteraceae</taxon>
        <taxon>Ktedonobacter</taxon>
    </lineage>
</organism>
<dbReference type="EMBL" id="ADVG01000004">
    <property type="protein sequence ID" value="EFH81607.1"/>
    <property type="molecule type" value="Genomic_DNA"/>
</dbReference>
<keyword evidence="1" id="KW-0472">Membrane</keyword>
<dbReference type="eggNOG" id="COG0596">
    <property type="taxonomic scope" value="Bacteria"/>
</dbReference>
<dbReference type="AlphaFoldDB" id="D6U527"/>
<reference evidence="2 3" key="1">
    <citation type="journal article" date="2011" name="Stand. Genomic Sci.">
        <title>Non-contiguous finished genome sequence and contextual data of the filamentous soil bacterium Ktedonobacter racemifer type strain (SOSP1-21).</title>
        <authorList>
            <person name="Chang Y.J."/>
            <person name="Land M."/>
            <person name="Hauser L."/>
            <person name="Chertkov O."/>
            <person name="Del Rio T.G."/>
            <person name="Nolan M."/>
            <person name="Copeland A."/>
            <person name="Tice H."/>
            <person name="Cheng J.F."/>
            <person name="Lucas S."/>
            <person name="Han C."/>
            <person name="Goodwin L."/>
            <person name="Pitluck S."/>
            <person name="Ivanova N."/>
            <person name="Ovchinikova G."/>
            <person name="Pati A."/>
            <person name="Chen A."/>
            <person name="Palaniappan K."/>
            <person name="Mavromatis K."/>
            <person name="Liolios K."/>
            <person name="Brettin T."/>
            <person name="Fiebig A."/>
            <person name="Rohde M."/>
            <person name="Abt B."/>
            <person name="Goker M."/>
            <person name="Detter J.C."/>
            <person name="Woyke T."/>
            <person name="Bristow J."/>
            <person name="Eisen J.A."/>
            <person name="Markowitz V."/>
            <person name="Hugenholtz P."/>
            <person name="Kyrpides N.C."/>
            <person name="Klenk H.P."/>
            <person name="Lapidus A."/>
        </authorList>
    </citation>
    <scope>NUCLEOTIDE SEQUENCE [LARGE SCALE GENOMIC DNA]</scope>
    <source>
        <strain evidence="3">DSM 44963</strain>
    </source>
</reference>
<dbReference type="Gene3D" id="3.40.50.1820">
    <property type="entry name" value="alpha/beta hydrolase"/>
    <property type="match status" value="1"/>
</dbReference>
<keyword evidence="1" id="KW-1133">Transmembrane helix</keyword>
<dbReference type="STRING" id="485913.Krac_2340"/>
<comment type="caution">
    <text evidence="2">The sequence shown here is derived from an EMBL/GenBank/DDBJ whole genome shotgun (WGS) entry which is preliminary data.</text>
</comment>